<evidence type="ECO:0000256" key="5">
    <source>
        <dbReference type="ARBA" id="ARBA00022741"/>
    </source>
</evidence>
<dbReference type="EMBL" id="CAADFF010000040">
    <property type="protein sequence ID" value="VFJ92899.1"/>
    <property type="molecule type" value="Genomic_DNA"/>
</dbReference>
<evidence type="ECO:0000256" key="6">
    <source>
        <dbReference type="ARBA" id="ARBA00022777"/>
    </source>
</evidence>
<evidence type="ECO:0000259" key="9">
    <source>
        <dbReference type="PROSITE" id="PS50109"/>
    </source>
</evidence>
<dbReference type="InterPro" id="IPR004358">
    <property type="entry name" value="Sig_transdc_His_kin-like_C"/>
</dbReference>
<dbReference type="SUPFAM" id="SSF55874">
    <property type="entry name" value="ATPase domain of HSP90 chaperone/DNA topoisomerase II/histidine kinase"/>
    <property type="match status" value="2"/>
</dbReference>
<dbReference type="InterPro" id="IPR036890">
    <property type="entry name" value="HATPase_C_sf"/>
</dbReference>
<dbReference type="Pfam" id="PF02518">
    <property type="entry name" value="HATPase_c"/>
    <property type="match status" value="1"/>
</dbReference>
<evidence type="ECO:0000256" key="7">
    <source>
        <dbReference type="ARBA" id="ARBA00022840"/>
    </source>
</evidence>
<dbReference type="GO" id="GO:0000160">
    <property type="term" value="P:phosphorelay signal transduction system"/>
    <property type="evidence" value="ECO:0007669"/>
    <property type="project" value="UniProtKB-KW"/>
</dbReference>
<evidence type="ECO:0000256" key="3">
    <source>
        <dbReference type="ARBA" id="ARBA00022553"/>
    </source>
</evidence>
<comment type="catalytic activity">
    <reaction evidence="1">
        <text>ATP + protein L-histidine = ADP + protein N-phospho-L-histidine.</text>
        <dbReference type="EC" id="2.7.13.3"/>
    </reaction>
</comment>
<keyword evidence="3" id="KW-0597">Phosphoprotein</keyword>
<dbReference type="PANTHER" id="PTHR43065:SF10">
    <property type="entry name" value="PEROXIDE STRESS-ACTIVATED HISTIDINE KINASE MAK3"/>
    <property type="match status" value="1"/>
</dbReference>
<dbReference type="PRINTS" id="PR00344">
    <property type="entry name" value="BCTRLSENSOR"/>
</dbReference>
<dbReference type="PANTHER" id="PTHR43065">
    <property type="entry name" value="SENSOR HISTIDINE KINASE"/>
    <property type="match status" value="1"/>
</dbReference>
<reference evidence="10" key="1">
    <citation type="submission" date="2019-02" db="EMBL/GenBank/DDBJ databases">
        <authorList>
            <person name="Gruber-Vodicka R. H."/>
            <person name="Seah K. B. B."/>
        </authorList>
    </citation>
    <scope>NUCLEOTIDE SEQUENCE</scope>
    <source>
        <strain evidence="10">BECK_M7</strain>
    </source>
</reference>
<dbReference type="GO" id="GO:0004673">
    <property type="term" value="F:protein histidine kinase activity"/>
    <property type="evidence" value="ECO:0007669"/>
    <property type="project" value="UniProtKB-EC"/>
</dbReference>
<evidence type="ECO:0000256" key="8">
    <source>
        <dbReference type="ARBA" id="ARBA00023012"/>
    </source>
</evidence>
<dbReference type="AlphaFoldDB" id="A0A450UK22"/>
<dbReference type="CDD" id="cd00075">
    <property type="entry name" value="HATPase"/>
    <property type="match status" value="1"/>
</dbReference>
<organism evidence="10">
    <name type="scientific">Candidatus Kentrum sp. LFY</name>
    <dbReference type="NCBI Taxonomy" id="2126342"/>
    <lineage>
        <taxon>Bacteria</taxon>
        <taxon>Pseudomonadati</taxon>
        <taxon>Pseudomonadota</taxon>
        <taxon>Gammaproteobacteria</taxon>
        <taxon>Candidatus Kentrum</taxon>
    </lineage>
</organism>
<keyword evidence="7" id="KW-0067">ATP-binding</keyword>
<keyword evidence="4" id="KW-0808">Transferase</keyword>
<keyword evidence="6" id="KW-0418">Kinase</keyword>
<dbReference type="GO" id="GO:0005524">
    <property type="term" value="F:ATP binding"/>
    <property type="evidence" value="ECO:0007669"/>
    <property type="project" value="UniProtKB-KW"/>
</dbReference>
<proteinExistence type="predicted"/>
<dbReference type="EC" id="2.7.13.3" evidence="2"/>
<evidence type="ECO:0000256" key="4">
    <source>
        <dbReference type="ARBA" id="ARBA00022679"/>
    </source>
</evidence>
<evidence type="ECO:0000256" key="2">
    <source>
        <dbReference type="ARBA" id="ARBA00012438"/>
    </source>
</evidence>
<protein>
    <recommendedName>
        <fullName evidence="2">histidine kinase</fullName>
        <ecNumber evidence="2">2.7.13.3</ecNumber>
    </recommendedName>
</protein>
<dbReference type="InterPro" id="IPR005467">
    <property type="entry name" value="His_kinase_dom"/>
</dbReference>
<dbReference type="PROSITE" id="PS50109">
    <property type="entry name" value="HIS_KIN"/>
    <property type="match status" value="1"/>
</dbReference>
<evidence type="ECO:0000256" key="1">
    <source>
        <dbReference type="ARBA" id="ARBA00000085"/>
    </source>
</evidence>
<dbReference type="Gene3D" id="3.30.565.10">
    <property type="entry name" value="Histidine kinase-like ATPase, C-terminal domain"/>
    <property type="match status" value="2"/>
</dbReference>
<dbReference type="Pfam" id="PF13589">
    <property type="entry name" value="HATPase_c_3"/>
    <property type="match status" value="1"/>
</dbReference>
<gene>
    <name evidence="10" type="ORF">BECKLFY1418B_GA0070995_10407</name>
</gene>
<accession>A0A450UK22</accession>
<sequence length="697" mass="79456">MTPIQNGSAKMRPRARIINLIGNELISDEPVAIVELVKNAYDADATEVEMRFEGRDSTQPERIVVRDDGIGMDLDTVLGAWFEPGTISKQSGQRSPGGRPWLGAKGIGRFAAARLSETLFMESKHQESGHSVFVMLNWGEFDDESYLDDIEIDYKVLPRSGIPHGTTLTLEKLRKIRWREEDFERLQVRLARLASPFREISDFKIKLEIPGFAQFSGEVEPPQPVLRPKYKLQGKLDKSGAFSGEIHMNGNVTVSFDSRRVGRTDEQPLCGPFEVEVRAWDRDKEGLEPIVKSLGMGISEIRRTLNNFCGVSVYRDGFRIHPYGEQGNDWLNLDNRSRQNPARNLANNQIIAAIRISREDNPSLQDRSTREGMIINDEHRALETWFKNVLSLLEEERYRARPRRQKEERTDLLFEQLDISATTRRVNEELGPKHHVSALVADAERQVLAGIKQIQETFSRLLVSAGLGQMVDLVIHEIGAPLGKTNMEIALIERDMEKWCSETERSHFKESIEKIKSWQEQLYNLRGRLYPQTPAKRGRATNFSVHEAIEDNFRLHEALLKKQHIQQHIEGTNELLPVNMSRAILDQIMANLIDNSIYWLMDEKGVGNGGQIRAQLKPLEHGFRILIADDGPGVPEEDQSRIFEPYFSTKRGGAGMGLGLYISRLVIEPYGKVLYRNDFEEMPGACFEARFERNVGR</sequence>
<dbReference type="InterPro" id="IPR003594">
    <property type="entry name" value="HATPase_dom"/>
</dbReference>
<name>A0A450UK22_9GAMM</name>
<feature type="domain" description="Histidine kinase" evidence="9">
    <location>
        <begin position="473"/>
        <end position="695"/>
    </location>
</feature>
<dbReference type="SMART" id="SM00387">
    <property type="entry name" value="HATPase_c"/>
    <property type="match status" value="1"/>
</dbReference>
<keyword evidence="5" id="KW-0547">Nucleotide-binding</keyword>
<keyword evidence="8" id="KW-0902">Two-component regulatory system</keyword>
<evidence type="ECO:0000313" key="10">
    <source>
        <dbReference type="EMBL" id="VFJ92899.1"/>
    </source>
</evidence>